<dbReference type="OMA" id="MAHIAME"/>
<evidence type="ECO:0000259" key="1">
    <source>
        <dbReference type="Pfam" id="PF17921"/>
    </source>
</evidence>
<dbReference type="PANTHER" id="PTHR47266">
    <property type="entry name" value="ENDONUCLEASE-RELATED"/>
    <property type="match status" value="1"/>
</dbReference>
<organism evidence="2 3">
    <name type="scientific">Theobroma cacao</name>
    <name type="common">Cacao</name>
    <name type="synonym">Cocoa</name>
    <dbReference type="NCBI Taxonomy" id="3641"/>
    <lineage>
        <taxon>Eukaryota</taxon>
        <taxon>Viridiplantae</taxon>
        <taxon>Streptophyta</taxon>
        <taxon>Embryophyta</taxon>
        <taxon>Tracheophyta</taxon>
        <taxon>Spermatophyta</taxon>
        <taxon>Magnoliopsida</taxon>
        <taxon>eudicotyledons</taxon>
        <taxon>Gunneridae</taxon>
        <taxon>Pentapetalae</taxon>
        <taxon>rosids</taxon>
        <taxon>malvids</taxon>
        <taxon>Malvales</taxon>
        <taxon>Malvaceae</taxon>
        <taxon>Byttnerioideae</taxon>
        <taxon>Theobroma</taxon>
    </lineage>
</organism>
<evidence type="ECO:0000313" key="2">
    <source>
        <dbReference type="EMBL" id="EOY08631.1"/>
    </source>
</evidence>
<dbReference type="Gramene" id="EOY08631">
    <property type="protein sequence ID" value="EOY08631"/>
    <property type="gene ID" value="TCM_023471"/>
</dbReference>
<dbReference type="InterPro" id="IPR041588">
    <property type="entry name" value="Integrase_H2C2"/>
</dbReference>
<keyword evidence="3" id="KW-1185">Reference proteome</keyword>
<protein>
    <recommendedName>
        <fullName evidence="1">Integrase zinc-binding domain-containing protein</fullName>
    </recommendedName>
</protein>
<dbReference type="eggNOG" id="KOG0017">
    <property type="taxonomic scope" value="Eukaryota"/>
</dbReference>
<dbReference type="InParanoid" id="A0A061EUZ9"/>
<dbReference type="Pfam" id="PF17921">
    <property type="entry name" value="Integrase_H2C2"/>
    <property type="match status" value="1"/>
</dbReference>
<dbReference type="HOGENOM" id="CLU_1838778_0_0_1"/>
<dbReference type="AlphaFoldDB" id="A0A061EUZ9"/>
<feature type="domain" description="Integrase zinc-binding" evidence="1">
    <location>
        <begin position="91"/>
        <end position="140"/>
    </location>
</feature>
<accession>A0A061EUZ9</accession>
<proteinExistence type="predicted"/>
<reference evidence="2 3" key="1">
    <citation type="journal article" date="2013" name="Genome Biol.">
        <title>The genome sequence of the most widely cultivated cacao type and its use to identify candidate genes regulating pod color.</title>
        <authorList>
            <person name="Motamayor J.C."/>
            <person name="Mockaitis K."/>
            <person name="Schmutz J."/>
            <person name="Haiminen N."/>
            <person name="Iii D.L."/>
            <person name="Cornejo O."/>
            <person name="Findley S.D."/>
            <person name="Zheng P."/>
            <person name="Utro F."/>
            <person name="Royaert S."/>
            <person name="Saski C."/>
            <person name="Jenkins J."/>
            <person name="Podicheti R."/>
            <person name="Zhao M."/>
            <person name="Scheffler B.E."/>
            <person name="Stack J.C."/>
            <person name="Feltus F.A."/>
            <person name="Mustiga G.M."/>
            <person name="Amores F."/>
            <person name="Phillips W."/>
            <person name="Marelli J.P."/>
            <person name="May G.D."/>
            <person name="Shapiro H."/>
            <person name="Ma J."/>
            <person name="Bustamante C.D."/>
            <person name="Schnell R.J."/>
            <person name="Main D."/>
            <person name="Gilbert D."/>
            <person name="Parida L."/>
            <person name="Kuhn D.N."/>
        </authorList>
    </citation>
    <scope>NUCLEOTIDE SEQUENCE [LARGE SCALE GENOMIC DNA]</scope>
    <source>
        <strain evidence="3">cv. Matina 1-6</strain>
    </source>
</reference>
<evidence type="ECO:0000313" key="3">
    <source>
        <dbReference type="Proteomes" id="UP000026915"/>
    </source>
</evidence>
<dbReference type="Proteomes" id="UP000026915">
    <property type="component" value="Chromosome 5"/>
</dbReference>
<name>A0A061EUZ9_THECC</name>
<dbReference type="InterPro" id="IPR052160">
    <property type="entry name" value="Gypsy_RT_Integrase-like"/>
</dbReference>
<sequence>MELLKDYGCTILHHPGKAKGIVDALSQKSMGSMAHIAMERRSIVQGLQDMDAQARDTFAMTILGSLGEHVFEFDGLLRYGSQIYKSDLDGLKEEILEEAHVTAYAVHPRATKMYHDLRSVYWWQRLKKDVKGYVSRCSVC</sequence>
<dbReference type="Gene3D" id="1.10.340.70">
    <property type="match status" value="1"/>
</dbReference>
<gene>
    <name evidence="2" type="ORF">TCM_023471</name>
</gene>
<dbReference type="EMBL" id="CM001883">
    <property type="protein sequence ID" value="EOY08631.1"/>
    <property type="molecule type" value="Genomic_DNA"/>
</dbReference>